<gene>
    <name evidence="1" type="ORF">METZ01_LOCUS45780</name>
</gene>
<dbReference type="AlphaFoldDB" id="A0A381RM39"/>
<reference evidence="1" key="1">
    <citation type="submission" date="2018-05" db="EMBL/GenBank/DDBJ databases">
        <authorList>
            <person name="Lanie J.A."/>
            <person name="Ng W.-L."/>
            <person name="Kazmierczak K.M."/>
            <person name="Andrzejewski T.M."/>
            <person name="Davidsen T.M."/>
            <person name="Wayne K.J."/>
            <person name="Tettelin H."/>
            <person name="Glass J.I."/>
            <person name="Rusch D."/>
            <person name="Podicherti R."/>
            <person name="Tsui H.-C.T."/>
            <person name="Winkler M.E."/>
        </authorList>
    </citation>
    <scope>NUCLEOTIDE SEQUENCE</scope>
</reference>
<name>A0A381RM39_9ZZZZ</name>
<proteinExistence type="predicted"/>
<sequence>MFNVEVGKTHYVLVAMNDVTKIVDRDQALTVLPAAESLHLQQ</sequence>
<dbReference type="EMBL" id="UINC01002101">
    <property type="protein sequence ID" value="SUZ92926.1"/>
    <property type="molecule type" value="Genomic_DNA"/>
</dbReference>
<evidence type="ECO:0000313" key="1">
    <source>
        <dbReference type="EMBL" id="SUZ92926.1"/>
    </source>
</evidence>
<accession>A0A381RM39</accession>
<organism evidence="1">
    <name type="scientific">marine metagenome</name>
    <dbReference type="NCBI Taxonomy" id="408172"/>
    <lineage>
        <taxon>unclassified sequences</taxon>
        <taxon>metagenomes</taxon>
        <taxon>ecological metagenomes</taxon>
    </lineage>
</organism>
<protein>
    <submittedName>
        <fullName evidence="1">Uncharacterized protein</fullName>
    </submittedName>
</protein>